<proteinExistence type="predicted"/>
<dbReference type="STRING" id="8010.ENSELUP00000018347"/>
<feature type="region of interest" description="Disordered" evidence="1">
    <location>
        <begin position="165"/>
        <end position="215"/>
    </location>
</feature>
<feature type="compositionally biased region" description="Basic and acidic residues" evidence="1">
    <location>
        <begin position="200"/>
        <end position="215"/>
    </location>
</feature>
<reference evidence="2" key="3">
    <citation type="submission" date="2025-08" db="UniProtKB">
        <authorList>
            <consortium name="Ensembl"/>
        </authorList>
    </citation>
    <scope>IDENTIFICATION</scope>
</reference>
<reference evidence="2" key="4">
    <citation type="submission" date="2025-09" db="UniProtKB">
        <authorList>
            <consortium name="Ensembl"/>
        </authorList>
    </citation>
    <scope>IDENTIFICATION</scope>
</reference>
<sequence>QLKEGSVAMSRAESKSRAEKGRVNSGHAPHPPPSQSPDVVEIVPGCLTESSWVSMLEQEEGEEVVSEILDELMSLVMQKCYLVYLQKQQIHSLLQVLEWQFLVQDEGEGPDNALSWTEDSEPLPSVIDSWAPGCVLVMNAEPTQYISPLQVALERPGFKLSCVPPPVPKGRPSRQRHLPPTAATEDNLLSPNHSLTRSVNKKDVEGEEGGRAEPRATTRNVKLMPEGLLATRRLDLTRLPRHRVLPQYEVVDFSPSKSNPQKTAGSMGQHSKNQLTSQTKALKPLTHCEGRPGAQRTGALTGEVNLSIRRSVPKVGDSEAVVPSCGSLLLDSMELAPGVTLTGPQGTRFSPLEGCPARPTHSAKLKPIQSNPPGPRFPLLRTASSFSSLHCTEPNGA</sequence>
<feature type="compositionally biased region" description="Polar residues" evidence="1">
    <location>
        <begin position="255"/>
        <end position="274"/>
    </location>
</feature>
<dbReference type="Pfam" id="PF15479">
    <property type="entry name" value="DUF4639"/>
    <property type="match status" value="1"/>
</dbReference>
<feature type="compositionally biased region" description="Polar residues" evidence="1">
    <location>
        <begin position="187"/>
        <end position="198"/>
    </location>
</feature>
<reference evidence="3" key="1">
    <citation type="journal article" date="2014" name="PLoS ONE">
        <title>The genome and linkage map of the northern pike (Esox lucius): conserved synteny revealed between the salmonid sister group and the Neoteleostei.</title>
        <authorList>
            <person name="Rondeau E.B."/>
            <person name="Minkley D.R."/>
            <person name="Leong J.S."/>
            <person name="Messmer A.M."/>
            <person name="Jantzen J.R."/>
            <person name="von Schalburg K.R."/>
            <person name="Lemon C."/>
            <person name="Bird N.H."/>
            <person name="Koop B.F."/>
        </authorList>
    </citation>
    <scope>NUCLEOTIDE SEQUENCE</scope>
</reference>
<dbReference type="Ensembl" id="ENSELUT00000028197.3">
    <property type="protein sequence ID" value="ENSELUP00000018347.3"/>
    <property type="gene ID" value="ENSELUG00000017864.3"/>
</dbReference>
<dbReference type="PANTHER" id="PTHR34438:SF1">
    <property type="entry name" value="CHROMOSOME 2 OPEN READING FRAME 81"/>
    <property type="match status" value="1"/>
</dbReference>
<feature type="compositionally biased region" description="Basic and acidic residues" evidence="1">
    <location>
        <begin position="12"/>
        <end position="22"/>
    </location>
</feature>
<evidence type="ECO:0000313" key="3">
    <source>
        <dbReference type="Proteomes" id="UP000265140"/>
    </source>
</evidence>
<dbReference type="InterPro" id="IPR028042">
    <property type="entry name" value="DUF4639"/>
</dbReference>
<feature type="region of interest" description="Disordered" evidence="1">
    <location>
        <begin position="253"/>
        <end position="274"/>
    </location>
</feature>
<keyword evidence="3" id="KW-1185">Reference proteome</keyword>
<accession>A0A3P8YR16</accession>
<feature type="region of interest" description="Disordered" evidence="1">
    <location>
        <begin position="1"/>
        <end position="40"/>
    </location>
</feature>
<evidence type="ECO:0000313" key="2">
    <source>
        <dbReference type="Ensembl" id="ENSELUP00000018347.3"/>
    </source>
</evidence>
<evidence type="ECO:0000256" key="1">
    <source>
        <dbReference type="SAM" id="MobiDB-lite"/>
    </source>
</evidence>
<organism evidence="2 3">
    <name type="scientific">Esox lucius</name>
    <name type="common">Northern pike</name>
    <dbReference type="NCBI Taxonomy" id="8010"/>
    <lineage>
        <taxon>Eukaryota</taxon>
        <taxon>Metazoa</taxon>
        <taxon>Chordata</taxon>
        <taxon>Craniata</taxon>
        <taxon>Vertebrata</taxon>
        <taxon>Euteleostomi</taxon>
        <taxon>Actinopterygii</taxon>
        <taxon>Neopterygii</taxon>
        <taxon>Teleostei</taxon>
        <taxon>Protacanthopterygii</taxon>
        <taxon>Esociformes</taxon>
        <taxon>Esocidae</taxon>
        <taxon>Esox</taxon>
    </lineage>
</organism>
<name>A0A3P8YR16_ESOLU</name>
<feature type="region of interest" description="Disordered" evidence="1">
    <location>
        <begin position="354"/>
        <end position="379"/>
    </location>
</feature>
<dbReference type="GeneTree" id="ENSGT00940000167385"/>
<reference evidence="2" key="2">
    <citation type="submission" date="2020-02" db="EMBL/GenBank/DDBJ databases">
        <title>Esox lucius (northern pike) genome, fEsoLuc1, primary haplotype.</title>
        <authorList>
            <person name="Myers G."/>
            <person name="Karagic N."/>
            <person name="Meyer A."/>
            <person name="Pippel M."/>
            <person name="Reichard M."/>
            <person name="Winkler S."/>
            <person name="Tracey A."/>
            <person name="Sims Y."/>
            <person name="Howe K."/>
            <person name="Rhie A."/>
            <person name="Formenti G."/>
            <person name="Durbin R."/>
            <person name="Fedrigo O."/>
            <person name="Jarvis E.D."/>
        </authorList>
    </citation>
    <scope>NUCLEOTIDE SEQUENCE [LARGE SCALE GENOMIC DNA]</scope>
</reference>
<protein>
    <submittedName>
        <fullName evidence="2">Uncharacterized protein</fullName>
    </submittedName>
</protein>
<dbReference type="AlphaFoldDB" id="A0A3P8YR16"/>
<dbReference type="PANTHER" id="PTHR34438">
    <property type="entry name" value="SI:DKEY-97L20.6"/>
    <property type="match status" value="1"/>
</dbReference>
<dbReference type="Bgee" id="ENSELUG00000017864">
    <property type="expression patterns" value="Expressed in ovary and 7 other cell types or tissues"/>
</dbReference>
<dbReference type="Proteomes" id="UP000265140">
    <property type="component" value="Chromosome 13"/>
</dbReference>